<organism evidence="2 3">
    <name type="scientific">Rathayibacter toxicus</name>
    <dbReference type="NCBI Taxonomy" id="145458"/>
    <lineage>
        <taxon>Bacteria</taxon>
        <taxon>Bacillati</taxon>
        <taxon>Actinomycetota</taxon>
        <taxon>Actinomycetes</taxon>
        <taxon>Micrococcales</taxon>
        <taxon>Microbacteriaceae</taxon>
        <taxon>Rathayibacter</taxon>
    </lineage>
</organism>
<dbReference type="GeneID" id="93666829"/>
<feature type="transmembrane region" description="Helical" evidence="1">
    <location>
        <begin position="44"/>
        <end position="70"/>
    </location>
</feature>
<dbReference type="EMBL" id="PSWU01000012">
    <property type="protein sequence ID" value="PPI14402.1"/>
    <property type="molecule type" value="Genomic_DNA"/>
</dbReference>
<dbReference type="Proteomes" id="UP000237966">
    <property type="component" value="Unassembled WGS sequence"/>
</dbReference>
<sequence length="131" mass="13158">MFTLDDGGGYPRFSFLGAGIAVAGAPILLVCVLAGVVFLVQPGFAAVSVLVGVTGMLPGVVLVVFPLALLAVRMPSRSRGCCARSRPFLVGGTGLAGDPAAGSDVRQPGHGRVARSPHCKAISPCPSSWAG</sequence>
<gene>
    <name evidence="2" type="ORF">C5C51_07465</name>
</gene>
<comment type="caution">
    <text evidence="2">The sequence shown here is derived from an EMBL/GenBank/DDBJ whole genome shotgun (WGS) entry which is preliminary data.</text>
</comment>
<feature type="transmembrane region" description="Helical" evidence="1">
    <location>
        <begin position="12"/>
        <end position="38"/>
    </location>
</feature>
<protein>
    <submittedName>
        <fullName evidence="2">Uncharacterized protein</fullName>
    </submittedName>
</protein>
<evidence type="ECO:0000256" key="1">
    <source>
        <dbReference type="SAM" id="Phobius"/>
    </source>
</evidence>
<keyword evidence="1" id="KW-0472">Membrane</keyword>
<dbReference type="AlphaFoldDB" id="A0A2S5Y5W5"/>
<name>A0A2S5Y5W5_9MICO</name>
<accession>A0A2S5Y5W5</accession>
<keyword evidence="1" id="KW-0812">Transmembrane</keyword>
<dbReference type="RefSeq" id="WP_043275045.1">
    <property type="nucleotide sequence ID" value="NZ_CP010848.1"/>
</dbReference>
<evidence type="ECO:0000313" key="2">
    <source>
        <dbReference type="EMBL" id="PPI14402.1"/>
    </source>
</evidence>
<keyword evidence="1" id="KW-1133">Transmembrane helix</keyword>
<reference evidence="2 3" key="1">
    <citation type="submission" date="2018-02" db="EMBL/GenBank/DDBJ databases">
        <title>Bacteriophage NCPPB3778 and a type I-E CRISPR drive the evolution of the US Biological Select Agent, Rathayibacter toxicus.</title>
        <authorList>
            <person name="Davis E.W.II."/>
            <person name="Tabima J.F."/>
            <person name="Weisberg A.J."/>
            <person name="Lopes L.D."/>
            <person name="Wiseman M.S."/>
            <person name="Wiseman M.S."/>
            <person name="Pupko T."/>
            <person name="Belcher M.S."/>
            <person name="Sechler A.J."/>
            <person name="Tancos M.A."/>
            <person name="Schroeder B.K."/>
            <person name="Murray T.D."/>
            <person name="Luster D.G."/>
            <person name="Schneider W.L."/>
            <person name="Rogers E."/>
            <person name="Andreote F.D."/>
            <person name="Grunwald N.J."/>
            <person name="Putnam M.L."/>
            <person name="Chang J.H."/>
        </authorList>
    </citation>
    <scope>NUCLEOTIDE SEQUENCE [LARGE SCALE GENOMIC DNA]</scope>
    <source>
        <strain evidence="2 3">FH99</strain>
    </source>
</reference>
<proteinExistence type="predicted"/>
<evidence type="ECO:0000313" key="3">
    <source>
        <dbReference type="Proteomes" id="UP000237966"/>
    </source>
</evidence>